<protein>
    <submittedName>
        <fullName evidence="1">Uncharacterized protein</fullName>
    </submittedName>
</protein>
<proteinExistence type="predicted"/>
<dbReference type="Proteomes" id="UP000531561">
    <property type="component" value="Unassembled WGS sequence"/>
</dbReference>
<dbReference type="GeneID" id="59263791"/>
<dbReference type="EMBL" id="JABFCT010000014">
    <property type="protein sequence ID" value="KAF5870375.1"/>
    <property type="molecule type" value="Genomic_DNA"/>
</dbReference>
<reference evidence="1 2" key="1">
    <citation type="journal article" date="2020" name="Phytopathology">
        <title>A high-quality genome resource of Botrytis fragariae, a new and rapidly spreading fungal pathogen causing strawberry gray mold in the U.S.A.</title>
        <authorList>
            <person name="Wu Y."/>
            <person name="Saski C.A."/>
            <person name="Schnabel G."/>
            <person name="Xiao S."/>
            <person name="Hu M."/>
        </authorList>
    </citation>
    <scope>NUCLEOTIDE SEQUENCE [LARGE SCALE GENOMIC DNA]</scope>
    <source>
        <strain evidence="1 2">BVB16</strain>
    </source>
</reference>
<comment type="caution">
    <text evidence="1">The sequence shown here is derived from an EMBL/GenBank/DDBJ whole genome shotgun (WGS) entry which is preliminary data.</text>
</comment>
<sequence length="119" mass="13954">MEFIDTPNIFIYIKGLDELMVNQLAYLNNIDIQITTKIEIYINKLINILNKAIRVISKINRKYYLVLKYGIKGYFCYINKVINTTTKEMIPVYKIILIIVFIKETNLPLGIVILEHAKL</sequence>
<name>A0A8H6EFU7_9HELO</name>
<dbReference type="AlphaFoldDB" id="A0A8H6EFU7"/>
<gene>
    <name evidence="1" type="ORF">Bfra_009759</name>
</gene>
<evidence type="ECO:0000313" key="1">
    <source>
        <dbReference type="EMBL" id="KAF5870375.1"/>
    </source>
</evidence>
<accession>A0A8H6EFU7</accession>
<organism evidence="1 2">
    <name type="scientific">Botrytis fragariae</name>
    <dbReference type="NCBI Taxonomy" id="1964551"/>
    <lineage>
        <taxon>Eukaryota</taxon>
        <taxon>Fungi</taxon>
        <taxon>Dikarya</taxon>
        <taxon>Ascomycota</taxon>
        <taxon>Pezizomycotina</taxon>
        <taxon>Leotiomycetes</taxon>
        <taxon>Helotiales</taxon>
        <taxon>Sclerotiniaceae</taxon>
        <taxon>Botrytis</taxon>
    </lineage>
</organism>
<dbReference type="RefSeq" id="XP_037189322.1">
    <property type="nucleotide sequence ID" value="XM_037340099.1"/>
</dbReference>
<evidence type="ECO:0000313" key="2">
    <source>
        <dbReference type="Proteomes" id="UP000531561"/>
    </source>
</evidence>
<keyword evidence="2" id="KW-1185">Reference proteome</keyword>